<dbReference type="InterPro" id="IPR024747">
    <property type="entry name" value="Pyridox_Oxase-rel"/>
</dbReference>
<dbReference type="SUPFAM" id="SSF50475">
    <property type="entry name" value="FMN-binding split barrel"/>
    <property type="match status" value="1"/>
</dbReference>
<evidence type="ECO:0000313" key="1">
    <source>
        <dbReference type="EMBL" id="STZ41329.1"/>
    </source>
</evidence>
<dbReference type="InterPro" id="IPR012349">
    <property type="entry name" value="Split_barrel_FMN-bd"/>
</dbReference>
<accession>A0A378SEQ5</accession>
<name>A0A378SEQ5_9MYCO</name>
<protein>
    <submittedName>
        <fullName evidence="1">Pyridoxamine 5'-phosphate oxidase-like protein</fullName>
    </submittedName>
</protein>
<dbReference type="AlphaFoldDB" id="A0A378SEQ5"/>
<dbReference type="EMBL" id="UGQM01000001">
    <property type="protein sequence ID" value="STZ41329.1"/>
    <property type="molecule type" value="Genomic_DNA"/>
</dbReference>
<sequence>MGSITRMPSEPQPVSILPVSECWELLAGAPIGRLVTNFEGQSNIFPVNFAVQNRTVLFRTAEGTKLVASAVSREVLFEADGYSGGEGWSVIVRGPARSLHTNEEIAEAEEAALLPWTNPDDKSHYVRIRPMNVTGRRFFFRDDITR</sequence>
<evidence type="ECO:0000313" key="2">
    <source>
        <dbReference type="Proteomes" id="UP000254291"/>
    </source>
</evidence>
<dbReference type="Proteomes" id="UP000254291">
    <property type="component" value="Unassembled WGS sequence"/>
</dbReference>
<organism evidence="1 2">
    <name type="scientific">Mycolicibacterium gilvum</name>
    <dbReference type="NCBI Taxonomy" id="1804"/>
    <lineage>
        <taxon>Bacteria</taxon>
        <taxon>Bacillati</taxon>
        <taxon>Actinomycetota</taxon>
        <taxon>Actinomycetes</taxon>
        <taxon>Mycobacteriales</taxon>
        <taxon>Mycobacteriaceae</taxon>
        <taxon>Mycolicibacterium</taxon>
    </lineage>
</organism>
<dbReference type="Pfam" id="PF12900">
    <property type="entry name" value="Pyridox_ox_2"/>
    <property type="match status" value="1"/>
</dbReference>
<reference evidence="1 2" key="1">
    <citation type="submission" date="2018-06" db="EMBL/GenBank/DDBJ databases">
        <authorList>
            <consortium name="Pathogen Informatics"/>
            <person name="Doyle S."/>
        </authorList>
    </citation>
    <scope>NUCLEOTIDE SEQUENCE [LARGE SCALE GENOMIC DNA]</scope>
    <source>
        <strain evidence="1 2">NCTC10742</strain>
    </source>
</reference>
<dbReference type="Gene3D" id="2.30.110.10">
    <property type="entry name" value="Electron Transport, Fmn-binding Protein, Chain A"/>
    <property type="match status" value="1"/>
</dbReference>
<proteinExistence type="predicted"/>
<gene>
    <name evidence="1" type="ORF">NCTC10742_00532</name>
</gene>